<dbReference type="eggNOG" id="KOG2286">
    <property type="taxonomic scope" value="Eukaryota"/>
</dbReference>
<organism evidence="5 6">
    <name type="scientific">Micromonas commoda (strain RCC299 / NOUM17 / CCMP2709)</name>
    <name type="common">Picoplanktonic green alga</name>
    <dbReference type="NCBI Taxonomy" id="296587"/>
    <lineage>
        <taxon>Eukaryota</taxon>
        <taxon>Viridiplantae</taxon>
        <taxon>Chlorophyta</taxon>
        <taxon>Mamiellophyceae</taxon>
        <taxon>Mamiellales</taxon>
        <taxon>Mamiellaceae</taxon>
        <taxon>Micromonas</taxon>
    </lineage>
</organism>
<evidence type="ECO:0000256" key="3">
    <source>
        <dbReference type="ARBA" id="ARBA00022483"/>
    </source>
</evidence>
<dbReference type="GO" id="GO:0000145">
    <property type="term" value="C:exocyst"/>
    <property type="evidence" value="ECO:0007669"/>
    <property type="project" value="InterPro"/>
</dbReference>
<evidence type="ECO:0000313" key="6">
    <source>
        <dbReference type="Proteomes" id="UP000002009"/>
    </source>
</evidence>
<protein>
    <submittedName>
        <fullName evidence="5">Uncharacterized protein</fullName>
    </submittedName>
</protein>
<dbReference type="InParanoid" id="C1DYZ8"/>
<dbReference type="Gene3D" id="1.10.357.70">
    <property type="entry name" value="Exocyst complex component Sec6, C-terminal domain"/>
    <property type="match status" value="1"/>
</dbReference>
<evidence type="ECO:0000256" key="2">
    <source>
        <dbReference type="ARBA" id="ARBA00022448"/>
    </source>
</evidence>
<dbReference type="OMA" id="MNIGPKT"/>
<dbReference type="AlphaFoldDB" id="C1DYZ8"/>
<dbReference type="GO" id="GO:0000149">
    <property type="term" value="F:SNARE binding"/>
    <property type="evidence" value="ECO:0007669"/>
    <property type="project" value="TreeGrafter"/>
</dbReference>
<dbReference type="Proteomes" id="UP000002009">
    <property type="component" value="Chromosome 2"/>
</dbReference>
<reference evidence="5 6" key="1">
    <citation type="journal article" date="2009" name="Science">
        <title>Green evolution and dynamic adaptations revealed by genomes of the marine picoeukaryotes Micromonas.</title>
        <authorList>
            <person name="Worden A.Z."/>
            <person name="Lee J.H."/>
            <person name="Mock T."/>
            <person name="Rouze P."/>
            <person name="Simmons M.P."/>
            <person name="Aerts A.L."/>
            <person name="Allen A.E."/>
            <person name="Cuvelier M.L."/>
            <person name="Derelle E."/>
            <person name="Everett M.V."/>
            <person name="Foulon E."/>
            <person name="Grimwood J."/>
            <person name="Gundlach H."/>
            <person name="Henrissat B."/>
            <person name="Napoli C."/>
            <person name="McDonald S.M."/>
            <person name="Parker M.S."/>
            <person name="Rombauts S."/>
            <person name="Salamov A."/>
            <person name="Von Dassow P."/>
            <person name="Badger J.H."/>
            <person name="Coutinho P.M."/>
            <person name="Demir E."/>
            <person name="Dubchak I."/>
            <person name="Gentemann C."/>
            <person name="Eikrem W."/>
            <person name="Gready J.E."/>
            <person name="John U."/>
            <person name="Lanier W."/>
            <person name="Lindquist E.A."/>
            <person name="Lucas S."/>
            <person name="Mayer K.F."/>
            <person name="Moreau H."/>
            <person name="Not F."/>
            <person name="Otillar R."/>
            <person name="Panaud O."/>
            <person name="Pangilinan J."/>
            <person name="Paulsen I."/>
            <person name="Piegu B."/>
            <person name="Poliakov A."/>
            <person name="Robbens S."/>
            <person name="Schmutz J."/>
            <person name="Toulza E."/>
            <person name="Wyss T."/>
            <person name="Zelensky A."/>
            <person name="Zhou K."/>
            <person name="Armbrust E.V."/>
            <person name="Bhattacharya D."/>
            <person name="Goodenough U.W."/>
            <person name="Van de Peer Y."/>
            <person name="Grigoriev I.V."/>
        </authorList>
    </citation>
    <scope>NUCLEOTIDE SEQUENCE [LARGE SCALE GENOMIC DNA]</scope>
    <source>
        <strain evidence="6">RCC299 / NOUM17</strain>
    </source>
</reference>
<dbReference type="GeneID" id="8241452"/>
<feature type="region of interest" description="Disordered" evidence="4">
    <location>
        <begin position="432"/>
        <end position="461"/>
    </location>
</feature>
<dbReference type="InterPro" id="IPR042532">
    <property type="entry name" value="EXOC3/Sec6_C"/>
</dbReference>
<proteinExistence type="inferred from homology"/>
<dbReference type="PANTHER" id="PTHR21292">
    <property type="entry name" value="EXOCYST COMPLEX COMPONENT SEC6-RELATED"/>
    <property type="match status" value="1"/>
</dbReference>
<sequence length="902" mass="98855">MDGREGASGLEGVIGRHDSPGPSTSSDRTFPWTPGVNPPVPWQVDVDGAREEARRQVAQMLQRPEDLARLPELKEAVAAKLQRLDLVMTSQLEAATDGTRVGLDGLQKARGAVLRTRDNFSQIEAPSKGEKAGGLADNHHLIRDLAVMRANISRTIRDAEAVVALPEEAARAIELLDDDEQNLFECWERLSELAQRARPARAALEAARRRADNDTTTLSMTEPAAAQFAAIDDAMDRFETTLWRSVRGSLFAGRGGSAALARAMRVVEEQEALDELLVEKVEKVRERAVRKNKASEELVDSIIMVSKHYKRQVLREIREAVPERFEMTVGSLVTDPGGEEATNVPVVIENLDVLMQQLTELYDYAVPAFPTKYKIFELVVAPAWHKQICLFIDRLVEVARDLSNADIIAVLNWYQSYAAQMDALGVEVETEPSESEVAVGTPVHDKNGGLQPGGKNEKGESPSVLSIESFLSSTHGAVMTTNKIDKISSDEVEYTISDDEEGGDVQMTYPVGFYELVNIYTSRMTKTVQTWSANLRRMTTTQPLKPAEDGTLWTASDVEFFRLLNEQLEVAMSGGKILVSAAAMVISSALSGFASEQYKRLSGEGVSSTNAALASPSFSRHFRTTSNVIENAAERAVMTAAKNVDYNVLLAGVNDASRCHRLALEMESSLVDALQSSDAMKRLVKKAGAAATGKSSVVRPAIDMFLANTEHCAAAAAAAVTSDPSVISLFGQMYAVDKGGTSPWLEGEVTETLVATVLDYLGDVVQFVTRDLASMVNEAVFNRVVKHMIEACMKQLQTIRPETVGRMEEDENALRECFEDFLPSNRLDLGLQRLADVRDLAAADDTESFVLAYGLVVQSMPELGIEPAERLLAAREDIPRATQREVLEECRELLSNQMAIRK</sequence>
<gene>
    <name evidence="5" type="ORF">MICPUN_55772</name>
</gene>
<dbReference type="Pfam" id="PF06046">
    <property type="entry name" value="Sec6"/>
    <property type="match status" value="2"/>
</dbReference>
<evidence type="ECO:0000256" key="4">
    <source>
        <dbReference type="SAM" id="MobiDB-lite"/>
    </source>
</evidence>
<dbReference type="GO" id="GO:0051601">
    <property type="term" value="P:exocyst localization"/>
    <property type="evidence" value="ECO:0007669"/>
    <property type="project" value="TreeGrafter"/>
</dbReference>
<keyword evidence="3" id="KW-0268">Exocytosis</keyword>
<dbReference type="OrthoDB" id="190098at2759"/>
<dbReference type="EMBL" id="CP001323">
    <property type="protein sequence ID" value="ACO61027.1"/>
    <property type="molecule type" value="Genomic_DNA"/>
</dbReference>
<dbReference type="PANTHER" id="PTHR21292:SF1">
    <property type="entry name" value="EXOCYST COMPLEX COMPONENT 3"/>
    <property type="match status" value="1"/>
</dbReference>
<dbReference type="STRING" id="296587.C1DYZ8"/>
<feature type="region of interest" description="Disordered" evidence="4">
    <location>
        <begin position="1"/>
        <end position="39"/>
    </location>
</feature>
<keyword evidence="6" id="KW-1185">Reference proteome</keyword>
<dbReference type="GO" id="GO:0006887">
    <property type="term" value="P:exocytosis"/>
    <property type="evidence" value="ECO:0007669"/>
    <property type="project" value="UniProtKB-KW"/>
</dbReference>
<comment type="similarity">
    <text evidence="1">Belongs to the SEC6 family.</text>
</comment>
<name>C1DYZ8_MICCC</name>
<evidence type="ECO:0000256" key="1">
    <source>
        <dbReference type="ARBA" id="ARBA00009447"/>
    </source>
</evidence>
<dbReference type="InterPro" id="IPR010326">
    <property type="entry name" value="EXOC3/Sec6"/>
</dbReference>
<evidence type="ECO:0000313" key="5">
    <source>
        <dbReference type="EMBL" id="ACO61027.1"/>
    </source>
</evidence>
<keyword evidence="2" id="KW-0813">Transport</keyword>
<dbReference type="KEGG" id="mis:MICPUN_55772"/>
<dbReference type="RefSeq" id="XP_002499769.1">
    <property type="nucleotide sequence ID" value="XM_002499723.1"/>
</dbReference>
<accession>C1DYZ8</accession>
<dbReference type="Gene3D" id="1.10.357.50">
    <property type="match status" value="1"/>
</dbReference>
<dbReference type="FunCoup" id="C1DYZ8">
    <property type="interactions" value="1747"/>
</dbReference>